<gene>
    <name evidence="2" type="ORF">SAMN02745887_02757</name>
</gene>
<dbReference type="PROSITE" id="PS51257">
    <property type="entry name" value="PROKAR_LIPOPROTEIN"/>
    <property type="match status" value="1"/>
</dbReference>
<dbReference type="Proteomes" id="UP000186513">
    <property type="component" value="Unassembled WGS sequence"/>
</dbReference>
<reference evidence="2 3" key="1">
    <citation type="submission" date="2016-11" db="EMBL/GenBank/DDBJ databases">
        <authorList>
            <person name="Jaros S."/>
            <person name="Januszkiewicz K."/>
            <person name="Wedrychowicz H."/>
        </authorList>
    </citation>
    <scope>NUCLEOTIDE SEQUENCE [LARGE SCALE GENOMIC DNA]</scope>
    <source>
        <strain evidence="2 3">DSM 18899</strain>
    </source>
</reference>
<name>A0A1K2HNA4_9NEIS</name>
<evidence type="ECO:0000313" key="3">
    <source>
        <dbReference type="Proteomes" id="UP000186513"/>
    </source>
</evidence>
<feature type="region of interest" description="Disordered" evidence="1">
    <location>
        <begin position="83"/>
        <end position="122"/>
    </location>
</feature>
<dbReference type="EMBL" id="FPKR01000011">
    <property type="protein sequence ID" value="SFZ78049.1"/>
    <property type="molecule type" value="Genomic_DNA"/>
</dbReference>
<sequence length="122" mass="12892">MTTRIFLLAVLAIALSGCERVSELANQAKLNGRAIGAACRHTGRSLEDCFQRNPRVSKADIFAGWKEMNEYMTKNKLDVIPPAPDAKAASGPVASIEIGGGTDAAEEEKPAETKQPAPAPGN</sequence>
<accession>A0A1K2HNA4</accession>
<keyword evidence="3" id="KW-1185">Reference proteome</keyword>
<dbReference type="AlphaFoldDB" id="A0A1K2HNA4"/>
<evidence type="ECO:0000313" key="2">
    <source>
        <dbReference type="EMBL" id="SFZ78049.1"/>
    </source>
</evidence>
<evidence type="ECO:0008006" key="4">
    <source>
        <dbReference type="Google" id="ProtNLM"/>
    </source>
</evidence>
<organism evidence="2 3">
    <name type="scientific">Chitinimonas taiwanensis DSM 18899</name>
    <dbReference type="NCBI Taxonomy" id="1121279"/>
    <lineage>
        <taxon>Bacteria</taxon>
        <taxon>Pseudomonadati</taxon>
        <taxon>Pseudomonadota</taxon>
        <taxon>Betaproteobacteria</taxon>
        <taxon>Neisseriales</taxon>
        <taxon>Chitinibacteraceae</taxon>
        <taxon>Chitinimonas</taxon>
    </lineage>
</organism>
<proteinExistence type="predicted"/>
<evidence type="ECO:0000256" key="1">
    <source>
        <dbReference type="SAM" id="MobiDB-lite"/>
    </source>
</evidence>
<dbReference type="STRING" id="1121279.SAMN02745887_02757"/>
<protein>
    <recommendedName>
        <fullName evidence="4">Lipoprotein</fullName>
    </recommendedName>
</protein>
<dbReference type="RefSeq" id="WP_072429260.1">
    <property type="nucleotide sequence ID" value="NZ_FPKR01000011.1"/>
</dbReference>